<sequence>MTVAETVPVMVIGGFLGAGKTTLLNRILKTGGRRYAVLVNDFGSVNVDAALIESEDGLTKKLDNGCICCSMSDGVGPALDAAMQSSPEAVIIEGSGVGDPWRIAELAIIDKRLSLELVVTLVDAANFVRQLRDEMLSDTLERQLAHADLVVVNKADLASESQLASAILAVQRIRPDARLVQTIESVLPDELIGGIMVTERPSIDVHAHDHHDCGHDHCDHPEHHHDHANPHHDQQFARWLTPAPAALDRAQFEAALSELPSALLRLKGWVRFSDADEPFLVHYTAGRYRIVPANDRVEDTVLVGIGLPDPKIRLALQSLVAA</sequence>
<name>A0A9Q4ALL7_9HYPH</name>
<dbReference type="SMART" id="SM00833">
    <property type="entry name" value="CobW_C"/>
    <property type="match status" value="1"/>
</dbReference>
<protein>
    <submittedName>
        <fullName evidence="8">GTP-binding protein</fullName>
    </submittedName>
</protein>
<keyword evidence="3" id="KW-0143">Chaperone</keyword>
<evidence type="ECO:0000256" key="3">
    <source>
        <dbReference type="ARBA" id="ARBA00023186"/>
    </source>
</evidence>
<comment type="similarity">
    <text evidence="4">Belongs to the SIMIBI class G3E GTPase family. ZNG1 subfamily.</text>
</comment>
<dbReference type="SUPFAM" id="SSF90002">
    <property type="entry name" value="Hypothetical protein YjiA, C-terminal domain"/>
    <property type="match status" value="1"/>
</dbReference>
<evidence type="ECO:0000256" key="6">
    <source>
        <dbReference type="ARBA" id="ARBA00049117"/>
    </source>
</evidence>
<dbReference type="RefSeq" id="WP_254672639.1">
    <property type="nucleotide sequence ID" value="NZ_JAMWDU010000001.1"/>
</dbReference>
<keyword evidence="9" id="KW-1185">Reference proteome</keyword>
<evidence type="ECO:0000256" key="2">
    <source>
        <dbReference type="ARBA" id="ARBA00022801"/>
    </source>
</evidence>
<keyword evidence="1" id="KW-0547">Nucleotide-binding</keyword>
<proteinExistence type="inferred from homology"/>
<dbReference type="EMBL" id="JAMWDU010000001">
    <property type="protein sequence ID" value="MCP8886182.1"/>
    <property type="molecule type" value="Genomic_DNA"/>
</dbReference>
<dbReference type="CDD" id="cd03112">
    <property type="entry name" value="CobW-like"/>
    <property type="match status" value="1"/>
</dbReference>
<dbReference type="InterPro" id="IPR051316">
    <property type="entry name" value="Zinc-reg_GTPase_activator"/>
</dbReference>
<comment type="caution">
    <text evidence="8">The sequence shown here is derived from an EMBL/GenBank/DDBJ whole genome shotgun (WGS) entry which is preliminary data.</text>
</comment>
<dbReference type="AlphaFoldDB" id="A0A9Q4ALL7"/>
<comment type="function">
    <text evidence="5">Zinc chaperone that directly transfers zinc cofactor to target proteins, thereby activating them. Zinc is transferred from the CXCC motif in the GTPase domain to the zinc binding site in target proteins in a process requiring GTP hydrolysis.</text>
</comment>
<comment type="catalytic activity">
    <reaction evidence="6">
        <text>GTP + H2O = GDP + phosphate + H(+)</text>
        <dbReference type="Rhea" id="RHEA:19669"/>
        <dbReference type="ChEBI" id="CHEBI:15377"/>
        <dbReference type="ChEBI" id="CHEBI:15378"/>
        <dbReference type="ChEBI" id="CHEBI:37565"/>
        <dbReference type="ChEBI" id="CHEBI:43474"/>
        <dbReference type="ChEBI" id="CHEBI:58189"/>
    </reaction>
    <physiologicalReaction direction="left-to-right" evidence="6">
        <dbReference type="Rhea" id="RHEA:19670"/>
    </physiologicalReaction>
</comment>
<dbReference type="GO" id="GO:0000166">
    <property type="term" value="F:nucleotide binding"/>
    <property type="evidence" value="ECO:0007669"/>
    <property type="project" value="UniProtKB-KW"/>
</dbReference>
<dbReference type="Pfam" id="PF02492">
    <property type="entry name" value="cobW"/>
    <property type="match status" value="1"/>
</dbReference>
<evidence type="ECO:0000256" key="5">
    <source>
        <dbReference type="ARBA" id="ARBA00045658"/>
    </source>
</evidence>
<dbReference type="InterPro" id="IPR027417">
    <property type="entry name" value="P-loop_NTPase"/>
</dbReference>
<dbReference type="InterPro" id="IPR011629">
    <property type="entry name" value="CobW-like_C"/>
</dbReference>
<organism evidence="8 9">
    <name type="scientific">Devosia ureilytica</name>
    <dbReference type="NCBI Taxonomy" id="2952754"/>
    <lineage>
        <taxon>Bacteria</taxon>
        <taxon>Pseudomonadati</taxon>
        <taxon>Pseudomonadota</taxon>
        <taxon>Alphaproteobacteria</taxon>
        <taxon>Hyphomicrobiales</taxon>
        <taxon>Devosiaceae</taxon>
        <taxon>Devosia</taxon>
    </lineage>
</organism>
<evidence type="ECO:0000259" key="7">
    <source>
        <dbReference type="SMART" id="SM00833"/>
    </source>
</evidence>
<keyword evidence="2" id="KW-0378">Hydrolase</keyword>
<evidence type="ECO:0000256" key="1">
    <source>
        <dbReference type="ARBA" id="ARBA00022741"/>
    </source>
</evidence>
<feature type="domain" description="CobW C-terminal" evidence="7">
    <location>
        <begin position="236"/>
        <end position="320"/>
    </location>
</feature>
<reference evidence="8" key="1">
    <citation type="submission" date="2022-06" db="EMBL/GenBank/DDBJ databases">
        <title>Devosia sp. XJ19-45 genome assembly.</title>
        <authorList>
            <person name="Li B."/>
            <person name="Cai M."/>
            <person name="Nie G."/>
            <person name="Li W."/>
        </authorList>
    </citation>
    <scope>NUCLEOTIDE SEQUENCE</scope>
    <source>
        <strain evidence="8">XJ19-45</strain>
    </source>
</reference>
<dbReference type="PANTHER" id="PTHR13748">
    <property type="entry name" value="COBW-RELATED"/>
    <property type="match status" value="1"/>
</dbReference>
<dbReference type="Pfam" id="PF07683">
    <property type="entry name" value="CobW_C"/>
    <property type="match status" value="1"/>
</dbReference>
<accession>A0A9Q4ALL7</accession>
<evidence type="ECO:0000313" key="9">
    <source>
        <dbReference type="Proteomes" id="UP001060275"/>
    </source>
</evidence>
<dbReference type="GO" id="GO:0016787">
    <property type="term" value="F:hydrolase activity"/>
    <property type="evidence" value="ECO:0007669"/>
    <property type="project" value="UniProtKB-KW"/>
</dbReference>
<gene>
    <name evidence="8" type="ORF">NF348_03615</name>
</gene>
<dbReference type="SUPFAM" id="SSF52540">
    <property type="entry name" value="P-loop containing nucleoside triphosphate hydrolases"/>
    <property type="match status" value="1"/>
</dbReference>
<evidence type="ECO:0000313" key="8">
    <source>
        <dbReference type="EMBL" id="MCP8886182.1"/>
    </source>
</evidence>
<dbReference type="InterPro" id="IPR036627">
    <property type="entry name" value="CobW-likC_sf"/>
</dbReference>
<dbReference type="Proteomes" id="UP001060275">
    <property type="component" value="Unassembled WGS sequence"/>
</dbReference>
<evidence type="ECO:0000256" key="4">
    <source>
        <dbReference type="ARBA" id="ARBA00034320"/>
    </source>
</evidence>
<dbReference type="InterPro" id="IPR003495">
    <property type="entry name" value="CobW/HypB/UreG_nucleotide-bd"/>
</dbReference>
<dbReference type="Gene3D" id="3.40.50.300">
    <property type="entry name" value="P-loop containing nucleotide triphosphate hydrolases"/>
    <property type="match status" value="1"/>
</dbReference>
<dbReference type="Gene3D" id="3.30.1220.10">
    <property type="entry name" value="CobW-like, C-terminal domain"/>
    <property type="match status" value="1"/>
</dbReference>